<protein>
    <recommendedName>
        <fullName evidence="4">EGF-like domain-containing protein</fullName>
    </recommendedName>
</protein>
<dbReference type="AlphaFoldDB" id="A0A2G9GQR0"/>
<sequence>MAATVHYGAFLAVIFLILQSYDYNNIATADESSPSLIAPFFGDVCNETVCGRGTCMPTLNTTFGFECECEDGWAQSRPQGFEYLNFLPCVVPNCTLNYTCANEDNPRNPNFERSANLSIFDPCYWADCGRGRCLSNSNSTFVHTCECEEGFYNLLNATIFPCFSQCAFGEDCPGLGLNTSEPLLNPFLPANDATNLISGGDFACLIIMAITLARVFWK</sequence>
<dbReference type="PANTHER" id="PTHR33881:SF7">
    <property type="entry name" value="NEUROGENIC LOCUS NOTCH-LIKE PROTEIN"/>
    <property type="match status" value="1"/>
</dbReference>
<proteinExistence type="predicted"/>
<dbReference type="OrthoDB" id="1914642at2759"/>
<gene>
    <name evidence="2" type="ORF">CDL12_19823</name>
</gene>
<feature type="chain" id="PRO_5013883455" description="EGF-like domain-containing protein" evidence="1">
    <location>
        <begin position="21"/>
        <end position="218"/>
    </location>
</feature>
<keyword evidence="1" id="KW-0732">Signal</keyword>
<comment type="caution">
    <text evidence="2">The sequence shown here is derived from an EMBL/GenBank/DDBJ whole genome shotgun (WGS) entry which is preliminary data.</text>
</comment>
<reference evidence="3" key="1">
    <citation type="journal article" date="2018" name="Gigascience">
        <title>Genome assembly of the Pink Ipe (Handroanthus impetiginosus, Bignoniaceae), a highly valued, ecologically keystone Neotropical timber forest tree.</title>
        <authorList>
            <person name="Silva-Junior O.B."/>
            <person name="Grattapaglia D."/>
            <person name="Novaes E."/>
            <person name="Collevatti R.G."/>
        </authorList>
    </citation>
    <scope>NUCLEOTIDE SEQUENCE [LARGE SCALE GENOMIC DNA]</scope>
    <source>
        <strain evidence="3">cv. UFG-1</strain>
    </source>
</reference>
<evidence type="ECO:0008006" key="4">
    <source>
        <dbReference type="Google" id="ProtNLM"/>
    </source>
</evidence>
<accession>A0A2G9GQR0</accession>
<dbReference type="PANTHER" id="PTHR33881">
    <property type="entry name" value="NEUROGENIC LOCUS NOTCH-LIKE PROTEIN"/>
    <property type="match status" value="1"/>
</dbReference>
<keyword evidence="3" id="KW-1185">Reference proteome</keyword>
<dbReference type="EMBL" id="NKXS01004050">
    <property type="protein sequence ID" value="PIN07606.1"/>
    <property type="molecule type" value="Genomic_DNA"/>
</dbReference>
<feature type="signal peptide" evidence="1">
    <location>
        <begin position="1"/>
        <end position="20"/>
    </location>
</feature>
<evidence type="ECO:0000313" key="3">
    <source>
        <dbReference type="Proteomes" id="UP000231279"/>
    </source>
</evidence>
<evidence type="ECO:0000256" key="1">
    <source>
        <dbReference type="SAM" id="SignalP"/>
    </source>
</evidence>
<dbReference type="Proteomes" id="UP000231279">
    <property type="component" value="Unassembled WGS sequence"/>
</dbReference>
<evidence type="ECO:0000313" key="2">
    <source>
        <dbReference type="EMBL" id="PIN07606.1"/>
    </source>
</evidence>
<organism evidence="2 3">
    <name type="scientific">Handroanthus impetiginosus</name>
    <dbReference type="NCBI Taxonomy" id="429701"/>
    <lineage>
        <taxon>Eukaryota</taxon>
        <taxon>Viridiplantae</taxon>
        <taxon>Streptophyta</taxon>
        <taxon>Embryophyta</taxon>
        <taxon>Tracheophyta</taxon>
        <taxon>Spermatophyta</taxon>
        <taxon>Magnoliopsida</taxon>
        <taxon>eudicotyledons</taxon>
        <taxon>Gunneridae</taxon>
        <taxon>Pentapetalae</taxon>
        <taxon>asterids</taxon>
        <taxon>lamiids</taxon>
        <taxon>Lamiales</taxon>
        <taxon>Bignoniaceae</taxon>
        <taxon>Crescentiina</taxon>
        <taxon>Tabebuia alliance</taxon>
        <taxon>Handroanthus</taxon>
    </lineage>
</organism>
<dbReference type="STRING" id="429701.A0A2G9GQR0"/>
<name>A0A2G9GQR0_9LAMI</name>